<evidence type="ECO:0000313" key="1">
    <source>
        <dbReference type="EMBL" id="KAE9398257.1"/>
    </source>
</evidence>
<reference evidence="1" key="1">
    <citation type="journal article" date="2019" name="Environ. Microbiol.">
        <title>Fungal ecological strategies reflected in gene transcription - a case study of two litter decomposers.</title>
        <authorList>
            <person name="Barbi F."/>
            <person name="Kohler A."/>
            <person name="Barry K."/>
            <person name="Baskaran P."/>
            <person name="Daum C."/>
            <person name="Fauchery L."/>
            <person name="Ihrmark K."/>
            <person name="Kuo A."/>
            <person name="LaButti K."/>
            <person name="Lipzen A."/>
            <person name="Morin E."/>
            <person name="Grigoriev I.V."/>
            <person name="Henrissat B."/>
            <person name="Lindahl B."/>
            <person name="Martin F."/>
        </authorList>
    </citation>
    <scope>NUCLEOTIDE SEQUENCE</scope>
    <source>
        <strain evidence="1">JB14</strain>
    </source>
</reference>
<name>A0A6A4HMJ0_9AGAR</name>
<evidence type="ECO:0000313" key="2">
    <source>
        <dbReference type="Proteomes" id="UP000799118"/>
    </source>
</evidence>
<sequence length="214" mass="24114">MTYQKSIKCPYLSKDFCIRTKRGVGCFGLEIVMEIGRNCFQHLFLFPSSLHTGAPFREWQVGLCVAGEIPPLHTASLFVSIGLQTCFINTIVALRSCGPYVRIWNLHSRAVVQSQAARYRLLPRIGTCISFRVLALAFLGYSQPRMLSYSPVDLAHICLASYHGRTQTFPVRRCTPFFRSGVDQVYGRVQGSRDFGLIASFSALRGTRFTWDSL</sequence>
<dbReference type="AlphaFoldDB" id="A0A6A4HMJ0"/>
<proteinExistence type="predicted"/>
<dbReference type="EMBL" id="ML769485">
    <property type="protein sequence ID" value="KAE9398257.1"/>
    <property type="molecule type" value="Genomic_DNA"/>
</dbReference>
<protein>
    <submittedName>
        <fullName evidence="1">Uncharacterized protein</fullName>
    </submittedName>
</protein>
<dbReference type="Proteomes" id="UP000799118">
    <property type="component" value="Unassembled WGS sequence"/>
</dbReference>
<accession>A0A6A4HMJ0</accession>
<keyword evidence="2" id="KW-1185">Reference proteome</keyword>
<organism evidence="1 2">
    <name type="scientific">Gymnopus androsaceus JB14</name>
    <dbReference type="NCBI Taxonomy" id="1447944"/>
    <lineage>
        <taxon>Eukaryota</taxon>
        <taxon>Fungi</taxon>
        <taxon>Dikarya</taxon>
        <taxon>Basidiomycota</taxon>
        <taxon>Agaricomycotina</taxon>
        <taxon>Agaricomycetes</taxon>
        <taxon>Agaricomycetidae</taxon>
        <taxon>Agaricales</taxon>
        <taxon>Marasmiineae</taxon>
        <taxon>Omphalotaceae</taxon>
        <taxon>Gymnopus</taxon>
    </lineage>
</organism>
<gene>
    <name evidence="1" type="ORF">BT96DRAFT_38394</name>
</gene>